<dbReference type="Gene3D" id="3.30.70.1560">
    <property type="entry name" value="Alpha-L RNA-binding motif"/>
    <property type="match status" value="1"/>
</dbReference>
<feature type="domain" description="RNA-binding S4" evidence="3">
    <location>
        <begin position="3"/>
        <end position="66"/>
    </location>
</feature>
<evidence type="ECO:0000259" key="3">
    <source>
        <dbReference type="SMART" id="SM00363"/>
    </source>
</evidence>
<dbReference type="CDD" id="cd02870">
    <property type="entry name" value="PseudoU_synth_RsuA_like"/>
    <property type="match status" value="1"/>
</dbReference>
<keyword evidence="4" id="KW-0456">Lyase</keyword>
<dbReference type="NCBIfam" id="TIGR00093">
    <property type="entry name" value="pseudouridine synthase"/>
    <property type="match status" value="1"/>
</dbReference>
<dbReference type="EC" id="4.2.1.70" evidence="4"/>
<dbReference type="GO" id="GO:0006364">
    <property type="term" value="P:rRNA processing"/>
    <property type="evidence" value="ECO:0007669"/>
    <property type="project" value="UniProtKB-ARBA"/>
</dbReference>
<dbReference type="GO" id="GO:0004730">
    <property type="term" value="F:pseudouridylate synthase activity"/>
    <property type="evidence" value="ECO:0007669"/>
    <property type="project" value="UniProtKB-EC"/>
</dbReference>
<name>A0A0W8FT04_9ZZZZ</name>
<dbReference type="SUPFAM" id="SSF55174">
    <property type="entry name" value="Alpha-L RNA-binding motif"/>
    <property type="match status" value="1"/>
</dbReference>
<dbReference type="SMART" id="SM00363">
    <property type="entry name" value="S4"/>
    <property type="match status" value="1"/>
</dbReference>
<dbReference type="GO" id="GO:0009982">
    <property type="term" value="F:pseudouridine synthase activity"/>
    <property type="evidence" value="ECO:0007669"/>
    <property type="project" value="InterPro"/>
</dbReference>
<dbReference type="InterPro" id="IPR002942">
    <property type="entry name" value="S4_RNA-bd"/>
</dbReference>
<dbReference type="SUPFAM" id="SSF55120">
    <property type="entry name" value="Pseudouridine synthase"/>
    <property type="match status" value="1"/>
</dbReference>
<dbReference type="InterPro" id="IPR050343">
    <property type="entry name" value="RsuA_PseudoU_synthase"/>
</dbReference>
<evidence type="ECO:0000256" key="2">
    <source>
        <dbReference type="ARBA" id="ARBA00023235"/>
    </source>
</evidence>
<proteinExistence type="inferred from homology"/>
<comment type="caution">
    <text evidence="4">The sequence shown here is derived from an EMBL/GenBank/DDBJ whole genome shotgun (WGS) entry which is preliminary data.</text>
</comment>
<dbReference type="Gene3D" id="3.30.70.580">
    <property type="entry name" value="Pseudouridine synthase I, catalytic domain, N-terminal subdomain"/>
    <property type="match status" value="1"/>
</dbReference>
<dbReference type="GO" id="GO:0003723">
    <property type="term" value="F:RNA binding"/>
    <property type="evidence" value="ECO:0007669"/>
    <property type="project" value="InterPro"/>
</dbReference>
<comment type="similarity">
    <text evidence="1">Belongs to the pseudouridine synthase RsuA family.</text>
</comment>
<dbReference type="PANTHER" id="PTHR47683:SF2">
    <property type="entry name" value="RNA-BINDING S4 DOMAIN-CONTAINING PROTEIN"/>
    <property type="match status" value="1"/>
</dbReference>
<dbReference type="FunFam" id="3.10.290.10:FF:000003">
    <property type="entry name" value="Pseudouridine synthase"/>
    <property type="match status" value="1"/>
</dbReference>
<keyword evidence="2" id="KW-0413">Isomerase</keyword>
<reference evidence="4" key="1">
    <citation type="journal article" date="2015" name="Proc. Natl. Acad. Sci. U.S.A.">
        <title>Networks of energetic and metabolic interactions define dynamics in microbial communities.</title>
        <authorList>
            <person name="Embree M."/>
            <person name="Liu J.K."/>
            <person name="Al-Bassam M.M."/>
            <person name="Zengler K."/>
        </authorList>
    </citation>
    <scope>NUCLEOTIDE SEQUENCE</scope>
</reference>
<dbReference type="AlphaFoldDB" id="A0A0W8FT04"/>
<dbReference type="Pfam" id="PF00849">
    <property type="entry name" value="PseudoU_synth_2"/>
    <property type="match status" value="1"/>
</dbReference>
<dbReference type="PANTHER" id="PTHR47683">
    <property type="entry name" value="PSEUDOURIDINE SYNTHASE FAMILY PROTEIN-RELATED"/>
    <property type="match status" value="1"/>
</dbReference>
<accession>A0A0W8FT04</accession>
<dbReference type="PROSITE" id="PS01149">
    <property type="entry name" value="PSI_RSU"/>
    <property type="match status" value="1"/>
</dbReference>
<dbReference type="InterPro" id="IPR036986">
    <property type="entry name" value="S4_RNA-bd_sf"/>
</dbReference>
<dbReference type="PROSITE" id="PS50889">
    <property type="entry name" value="S4"/>
    <property type="match status" value="1"/>
</dbReference>
<protein>
    <submittedName>
        <fullName evidence="4">Ribosomal large subunit pseudouridine synthase b</fullName>
        <ecNumber evidence="4">4.2.1.70</ecNumber>
    </submittedName>
</protein>
<dbReference type="Pfam" id="PF01479">
    <property type="entry name" value="S4"/>
    <property type="match status" value="1"/>
</dbReference>
<dbReference type="InterPro" id="IPR020103">
    <property type="entry name" value="PsdUridine_synth_cat_dom_sf"/>
</dbReference>
<evidence type="ECO:0000313" key="4">
    <source>
        <dbReference type="EMBL" id="KUG24031.1"/>
    </source>
</evidence>
<dbReference type="InterPro" id="IPR020094">
    <property type="entry name" value="TruA/RsuA/RluB/E/F_N"/>
</dbReference>
<dbReference type="EMBL" id="LNQE01000868">
    <property type="protein sequence ID" value="KUG24031.1"/>
    <property type="molecule type" value="Genomic_DNA"/>
</dbReference>
<dbReference type="CDD" id="cd00165">
    <property type="entry name" value="S4"/>
    <property type="match status" value="1"/>
</dbReference>
<sequence>MKERLQKIIATAGITSRRHAEDLITQGRVSVNNVVITRLGEKADAGKDVIRIDGKTISVGKTKYYIALNKPAGFVTTLHDPQNRPTVVDLLSDVPERVYPVGRLDYDSRGLLLLTNDGDFAQKVQHPRFQQPKVYRVKIQGHLSKEDLMRLGKGIKLPDSIFKPENLKIEKVNDRSCWLHLTLREGKNRIIRRGFDAAGYRVAMLVRESIGSLKLGNLREGSWRQLTKKEVDQLLNNVSN</sequence>
<evidence type="ECO:0000256" key="1">
    <source>
        <dbReference type="ARBA" id="ARBA00008348"/>
    </source>
</evidence>
<dbReference type="InterPro" id="IPR042092">
    <property type="entry name" value="PsdUridine_s_RsuA/RluB/E/F_cat"/>
</dbReference>
<gene>
    <name evidence="4" type="ORF">ASZ90_006168</name>
</gene>
<dbReference type="InterPro" id="IPR000748">
    <property type="entry name" value="PsdUridine_synth_RsuA/RluB/E/F"/>
</dbReference>
<dbReference type="InterPro" id="IPR018496">
    <property type="entry name" value="PsdUridine_synth_RsuA/RluB_CS"/>
</dbReference>
<organism evidence="4">
    <name type="scientific">hydrocarbon metagenome</name>
    <dbReference type="NCBI Taxonomy" id="938273"/>
    <lineage>
        <taxon>unclassified sequences</taxon>
        <taxon>metagenomes</taxon>
        <taxon>ecological metagenomes</taxon>
    </lineage>
</organism>
<dbReference type="InterPro" id="IPR006145">
    <property type="entry name" value="PsdUridine_synth_RsuA/RluA"/>
</dbReference>
<dbReference type="Gene3D" id="3.10.290.10">
    <property type="entry name" value="RNA-binding S4 domain"/>
    <property type="match status" value="1"/>
</dbReference>